<comment type="function">
    <text evidence="15">A helicase/nuclease that prepares dsDNA breaks (DSB) for recombinational DNA repair. Binds to DSBs and unwinds DNA via a highly rapid and processive ATP-dependent bidirectional helicase activity. Unwinds dsDNA until it encounters a Chi (crossover hotspot instigator) sequence from the 3' direction. Cuts ssDNA a few nucleotides 3' to the Chi site. The properties and activities of the enzyme are changed at Chi. The Chi-altered holoenzyme produces a long 3'-ssDNA overhang and facilitates RecA-binding to the ssDNA for homologous DNA recombination and repair. Holoenzyme degrades any linearized DNA that is unable to undergo homologous recombination. In the holoenzyme this subunit contributes ATPase, 3'-5' helicase, exonuclease activity and loads RecA onto ssDNA.</text>
</comment>
<feature type="domain" description="UvrD-like helicase ATP-binding" evidence="17">
    <location>
        <begin position="4"/>
        <end position="469"/>
    </location>
</feature>
<feature type="domain" description="UvrD-like helicase C-terminal" evidence="18">
    <location>
        <begin position="504"/>
        <end position="775"/>
    </location>
</feature>
<dbReference type="Proteomes" id="UP000199626">
    <property type="component" value="Unassembled WGS sequence"/>
</dbReference>
<dbReference type="CDD" id="cd22352">
    <property type="entry name" value="RecB_C-like"/>
    <property type="match status" value="1"/>
</dbReference>
<dbReference type="AlphaFoldDB" id="A0A1G6DAI8"/>
<dbReference type="RefSeq" id="WP_092593488.1">
    <property type="nucleotide sequence ID" value="NZ_FMXN01000009.1"/>
</dbReference>
<dbReference type="InterPro" id="IPR000212">
    <property type="entry name" value="DNA_helicase_UvrD/REP"/>
</dbReference>
<dbReference type="GO" id="GO:0008854">
    <property type="term" value="F:exodeoxyribonuclease V activity"/>
    <property type="evidence" value="ECO:0007669"/>
    <property type="project" value="UniProtKB-EC"/>
</dbReference>
<dbReference type="GO" id="GO:0003677">
    <property type="term" value="F:DNA binding"/>
    <property type="evidence" value="ECO:0007669"/>
    <property type="project" value="UniProtKB-UniRule"/>
</dbReference>
<feature type="binding site" evidence="15">
    <location>
        <position position="1096"/>
    </location>
    <ligand>
        <name>Mg(2+)</name>
        <dbReference type="ChEBI" id="CHEBI:18420"/>
    </ligand>
</feature>
<dbReference type="InterPro" id="IPR027417">
    <property type="entry name" value="P-loop_NTPase"/>
</dbReference>
<dbReference type="Pfam" id="PF13361">
    <property type="entry name" value="UvrD_C"/>
    <property type="match status" value="1"/>
</dbReference>
<evidence type="ECO:0000256" key="13">
    <source>
        <dbReference type="ARBA" id="ARBA00034617"/>
    </source>
</evidence>
<evidence type="ECO:0000256" key="3">
    <source>
        <dbReference type="ARBA" id="ARBA00022741"/>
    </source>
</evidence>
<accession>A0A1G6DAI8</accession>
<dbReference type="GO" id="GO:0009338">
    <property type="term" value="C:exodeoxyribonuclease V complex"/>
    <property type="evidence" value="ECO:0007669"/>
    <property type="project" value="TreeGrafter"/>
</dbReference>
<organism evidence="19 20">
    <name type="scientific">Pseudidiomarina indica</name>
    <dbReference type="NCBI Taxonomy" id="1159017"/>
    <lineage>
        <taxon>Bacteria</taxon>
        <taxon>Pseudomonadati</taxon>
        <taxon>Pseudomonadota</taxon>
        <taxon>Gammaproteobacteria</taxon>
        <taxon>Alteromonadales</taxon>
        <taxon>Idiomarinaceae</taxon>
        <taxon>Pseudidiomarina</taxon>
    </lineage>
</organism>
<dbReference type="PROSITE" id="PS51198">
    <property type="entry name" value="UVRD_HELICASE_ATP_BIND"/>
    <property type="match status" value="1"/>
</dbReference>
<evidence type="ECO:0000313" key="19">
    <source>
        <dbReference type="EMBL" id="SDB42110.1"/>
    </source>
</evidence>
<gene>
    <name evidence="15" type="primary">recB</name>
    <name evidence="19" type="ORF">SAMN02927930_01603</name>
</gene>
<keyword evidence="11 15" id="KW-0234">DNA repair</keyword>
<dbReference type="PANTHER" id="PTHR11070">
    <property type="entry name" value="UVRD / RECB / PCRA DNA HELICASE FAMILY MEMBER"/>
    <property type="match status" value="1"/>
</dbReference>
<feature type="binding site" evidence="15">
    <location>
        <position position="1109"/>
    </location>
    <ligand>
        <name>Mg(2+)</name>
        <dbReference type="ChEBI" id="CHEBI:18420"/>
    </ligand>
</feature>
<dbReference type="Gene3D" id="1.10.3170.10">
    <property type="entry name" value="Recbcd, chain B, domain 2"/>
    <property type="match status" value="1"/>
</dbReference>
<evidence type="ECO:0000256" key="15">
    <source>
        <dbReference type="HAMAP-Rule" id="MF_01485"/>
    </source>
</evidence>
<evidence type="ECO:0000259" key="18">
    <source>
        <dbReference type="PROSITE" id="PS51217"/>
    </source>
</evidence>
<dbReference type="InterPro" id="IPR014016">
    <property type="entry name" value="UvrD-like_ATP-bd"/>
</dbReference>
<comment type="catalytic activity">
    <reaction evidence="13 15">
        <text>Couples ATP hydrolysis with the unwinding of duplex DNA by translocating in the 3'-5' direction.</text>
        <dbReference type="EC" id="5.6.2.4"/>
    </reaction>
</comment>
<keyword evidence="9 15" id="KW-0460">Magnesium</keyword>
<dbReference type="SUPFAM" id="SSF52980">
    <property type="entry name" value="Restriction endonuclease-like"/>
    <property type="match status" value="1"/>
</dbReference>
<comment type="catalytic activity">
    <reaction evidence="14 15">
        <text>ATP + H2O = ADP + phosphate + H(+)</text>
        <dbReference type="Rhea" id="RHEA:13065"/>
        <dbReference type="ChEBI" id="CHEBI:15377"/>
        <dbReference type="ChEBI" id="CHEBI:15378"/>
        <dbReference type="ChEBI" id="CHEBI:30616"/>
        <dbReference type="ChEBI" id="CHEBI:43474"/>
        <dbReference type="ChEBI" id="CHEBI:456216"/>
        <dbReference type="EC" id="5.6.2.4"/>
    </reaction>
</comment>
<keyword evidence="7 15" id="KW-0269">Exonuclease</keyword>
<dbReference type="InterPro" id="IPR011604">
    <property type="entry name" value="PDDEXK-like_dom_sf"/>
</dbReference>
<dbReference type="Gene3D" id="3.40.50.300">
    <property type="entry name" value="P-loop containing nucleotide triphosphate hydrolases"/>
    <property type="match status" value="2"/>
</dbReference>
<comment type="domain">
    <text evidence="15">The C-terminal domain has nuclease activity and interacts with RecD. It interacts with RecA, facilitating its loading onto ssDNA.</text>
</comment>
<dbReference type="GO" id="GO:0005829">
    <property type="term" value="C:cytosol"/>
    <property type="evidence" value="ECO:0007669"/>
    <property type="project" value="TreeGrafter"/>
</dbReference>
<dbReference type="InterPro" id="IPR011335">
    <property type="entry name" value="Restrct_endonuc-II-like"/>
</dbReference>
<protein>
    <recommendedName>
        <fullName evidence="15">RecBCD enzyme subunit RecB</fullName>
        <ecNumber evidence="15">3.1.11.5</ecNumber>
        <ecNumber evidence="15">5.6.2.4</ecNumber>
    </recommendedName>
    <alternativeName>
        <fullName evidence="15">DNA 3'-5' helicase subunit RecB</fullName>
    </alternativeName>
    <alternativeName>
        <fullName evidence="15">Exonuclease V subunit RecB</fullName>
        <shortName evidence="15">ExoV subunit RecB</shortName>
    </alternativeName>
    <alternativeName>
        <fullName evidence="15">Helicase/nuclease RecBCD subunit RecB</fullName>
    </alternativeName>
</protein>
<feature type="region of interest" description="DNA-binding and helicase activity, interacts with RecC" evidence="15">
    <location>
        <begin position="1"/>
        <end position="899"/>
    </location>
</feature>
<feature type="region of interest" description="Nuclease activity, interacts with RecD and RecA" evidence="15">
    <location>
        <begin position="920"/>
        <end position="1208"/>
    </location>
</feature>
<feature type="binding site" evidence="15">
    <location>
        <position position="979"/>
    </location>
    <ligand>
        <name>Mg(2+)</name>
        <dbReference type="ChEBI" id="CHEBI:18420"/>
    </ligand>
</feature>
<evidence type="ECO:0000256" key="14">
    <source>
        <dbReference type="ARBA" id="ARBA00048988"/>
    </source>
</evidence>
<dbReference type="Gene3D" id="1.10.486.10">
    <property type="entry name" value="PCRA, domain 4"/>
    <property type="match status" value="1"/>
</dbReference>
<evidence type="ECO:0000256" key="11">
    <source>
        <dbReference type="ARBA" id="ARBA00023204"/>
    </source>
</evidence>
<keyword evidence="1 15" id="KW-0540">Nuclease</keyword>
<proteinExistence type="inferred from homology"/>
<dbReference type="GO" id="GO:0000287">
    <property type="term" value="F:magnesium ion binding"/>
    <property type="evidence" value="ECO:0007669"/>
    <property type="project" value="UniProtKB-UniRule"/>
</dbReference>
<comment type="catalytic activity">
    <reaction evidence="15">
        <text>Exonucleolytic cleavage (in the presence of ATP) in either 5'- to 3'- or 3'- to 5'-direction to yield 5'-phosphooligonucleotides.</text>
        <dbReference type="EC" id="3.1.11.5"/>
    </reaction>
</comment>
<dbReference type="GO" id="GO:0043138">
    <property type="term" value="F:3'-5' DNA helicase activity"/>
    <property type="evidence" value="ECO:0007669"/>
    <property type="project" value="UniProtKB-UniRule"/>
</dbReference>
<dbReference type="PROSITE" id="PS51217">
    <property type="entry name" value="UVRD_HELICASE_CTER"/>
    <property type="match status" value="1"/>
</dbReference>
<dbReference type="InterPro" id="IPR038726">
    <property type="entry name" value="PDDEXK_AddAB-type"/>
</dbReference>
<evidence type="ECO:0000256" key="1">
    <source>
        <dbReference type="ARBA" id="ARBA00022722"/>
    </source>
</evidence>
<comment type="subunit">
    <text evidence="15">Heterotrimer of RecB, RecC and RecD. All subunits contribute to DNA-binding. Interacts with RecA.</text>
</comment>
<evidence type="ECO:0000256" key="8">
    <source>
        <dbReference type="ARBA" id="ARBA00022840"/>
    </source>
</evidence>
<dbReference type="GO" id="GO:0005524">
    <property type="term" value="F:ATP binding"/>
    <property type="evidence" value="ECO:0007669"/>
    <property type="project" value="UniProtKB-UniRule"/>
</dbReference>
<dbReference type="STRING" id="1159017.SAMN02927930_01603"/>
<comment type="miscellaneous">
    <text evidence="15">In the RecBCD complex, RecB has a slow 3'-5' helicase, an exonuclease activity and loads RecA onto ssDNA, RecD has a fast 5'-3' helicase activity, while RecC stimulates the ATPase and processivity of the RecB helicase and contributes to recognition of the Chi site.</text>
</comment>
<evidence type="ECO:0000256" key="6">
    <source>
        <dbReference type="ARBA" id="ARBA00022806"/>
    </source>
</evidence>
<keyword evidence="6 15" id="KW-0347">Helicase</keyword>
<dbReference type="GO" id="GO:0000724">
    <property type="term" value="P:double-strand break repair via homologous recombination"/>
    <property type="evidence" value="ECO:0007669"/>
    <property type="project" value="UniProtKB-UniRule"/>
</dbReference>
<evidence type="ECO:0000256" key="2">
    <source>
        <dbReference type="ARBA" id="ARBA00022723"/>
    </source>
</evidence>
<evidence type="ECO:0000313" key="20">
    <source>
        <dbReference type="Proteomes" id="UP000199626"/>
    </source>
</evidence>
<evidence type="ECO:0000256" key="9">
    <source>
        <dbReference type="ARBA" id="ARBA00022842"/>
    </source>
</evidence>
<sequence>MTSQVTVNQLDALTFPLHGSRLIEASAGTGKTYTIAALYVRLVLGHDCERPYTPEEILVVTFTEAATEELRTRIRTNLSETAAFFRDEIQLDDPFLMSLKSQYSAAELTAQARHLEFASQAMDEAAVHTIHGWCNRMLREHAFASGGLFTQALNTDVQELWLQVARDYWRTFVSPLSVAELPQYRMITKVFESPEQLLRKARPLLHRVSDSVLPEPAEVVSERLQQERDLLARCQQQPWLQWIDEAEQTLAGLRQQKLVNGNKLRAASVDKWMSQLRTWASELNQPHAAFIPTLDPTSGWEKLTPAGLQECLKVELPECELWPQLAQLQAAVNALPEPSSALLSHAGAWLLQRFQTVQRQRAEMGFDDMLSRLQHALLGDAGPSLAAMIRTQFPIAMVDEFQDTDPTQYAIFDRIYHIAQPHAGTGIFLIGDPKQAIYSFRHADIYTYLKAREATQGRHYTLATNYRSTEGMVNATNALFMGAQTSRRGPFCFANLTTGDDPLPFIPVQANGLKKAFTVAGETPPALQFDCLSTEKLSQSEYHELLANWHAQTIAELLNSPNAGFSSEEGFDPLQPGHIAVLVNNRHEAKVIREALRRRHIQSVYLSDRDSVFQSPLAPELLRVLQACAQPRDPRLLRAALVGGLFDLTVTQIDQILTDELQWDAFAEQFHGYHERWQRHGVLATIQKVLHDYNIPARLLGQQDGERLLTDVLHMAELLQQHAAITEGMVGVLRYLAEHIEEASQGRATDAGEQQVRLESDDQLVQVITIHKSKGLQYPLVFLPFVATTKAKHLRFSYPARYHDDSGALQIAFQDDDEAINEQLDLERLQEDIRKLYVAVTRAQYMTFIGLAPYRTFADTALHYILSAAGPIDFANWQPPEHSARVDITESIGVTEYQPPVANVSAVTHCEMPAGHEFEWWWVASYSALKYGDWVAPDDTDSQNALEEQFDSLPELEQVPAPQTIHSFPKGPDAGTYLHNLLEEAAEIGFQPLAQDDAMRAQFIADRTQLEPWLSQQQVLDDWLSQMLTQQLPLPEASVSLAQLTHYHAEPEFWFPVRTLDAQHMDQLVCRNVLPEYGRPSVLPTRLHGMLKGFIDLVFEHNGKYYVVDYKSNYIGPTEAAYSEAAMRDKILSSRYDLQYVIYLVALHKLLRLRLGDSYDYDSHVGGAAYLFLRGIHSDSAGVFFDRPPRALIEQLAELFTATEGVEC</sequence>
<evidence type="ECO:0000256" key="16">
    <source>
        <dbReference type="PROSITE-ProRule" id="PRU00560"/>
    </source>
</evidence>
<dbReference type="Pfam" id="PF00580">
    <property type="entry name" value="UvrD-helicase"/>
    <property type="match status" value="1"/>
</dbReference>
<dbReference type="InterPro" id="IPR004586">
    <property type="entry name" value="RecB"/>
</dbReference>
<dbReference type="EC" id="3.1.11.5" evidence="15"/>
<dbReference type="PANTHER" id="PTHR11070:SF23">
    <property type="entry name" value="RECBCD ENZYME SUBUNIT RECB"/>
    <property type="match status" value="1"/>
</dbReference>
<comment type="similarity">
    <text evidence="15">Belongs to the helicase family. UvrD subfamily.</text>
</comment>
<evidence type="ECO:0000256" key="7">
    <source>
        <dbReference type="ARBA" id="ARBA00022839"/>
    </source>
</evidence>
<name>A0A1G6DAI8_9GAMM</name>
<feature type="binding site" evidence="16">
    <location>
        <begin position="25"/>
        <end position="32"/>
    </location>
    <ligand>
        <name>ATP</name>
        <dbReference type="ChEBI" id="CHEBI:30616"/>
    </ligand>
</feature>
<keyword evidence="2 15" id="KW-0479">Metal-binding</keyword>
<keyword evidence="20" id="KW-1185">Reference proteome</keyword>
<feature type="active site" description="For nuclease activity" evidence="15">
    <location>
        <position position="1109"/>
    </location>
</feature>
<keyword evidence="12 15" id="KW-0413">Isomerase</keyword>
<comment type="cofactor">
    <cofactor evidence="15">
        <name>Mg(2+)</name>
        <dbReference type="ChEBI" id="CHEBI:18420"/>
    </cofactor>
    <text evidence="15">Binds 1 Mg(2+) ion per subunit.</text>
</comment>
<dbReference type="Pfam" id="PF12705">
    <property type="entry name" value="PDDEXK_1"/>
    <property type="match status" value="1"/>
</dbReference>
<comment type="domain">
    <text evidence="15">The N-terminal DNA-binding domain is a ssDNA-dependent ATPase and has ATP-dependent 3'-5' helicase function. This domain interacts with RecC.</text>
</comment>
<keyword evidence="3 15" id="KW-0547">Nucleotide-binding</keyword>
<dbReference type="SUPFAM" id="SSF52540">
    <property type="entry name" value="P-loop containing nucleoside triphosphate hydrolases"/>
    <property type="match status" value="1"/>
</dbReference>
<evidence type="ECO:0000256" key="4">
    <source>
        <dbReference type="ARBA" id="ARBA00022763"/>
    </source>
</evidence>
<dbReference type="Gene3D" id="3.90.320.10">
    <property type="match status" value="1"/>
</dbReference>
<keyword evidence="10 15" id="KW-0238">DNA-binding</keyword>
<dbReference type="InterPro" id="IPR014017">
    <property type="entry name" value="DNA_helicase_UvrD-like_C"/>
</dbReference>
<keyword evidence="8 15" id="KW-0067">ATP-binding</keyword>
<dbReference type="OrthoDB" id="9810135at2"/>
<evidence type="ECO:0000256" key="5">
    <source>
        <dbReference type="ARBA" id="ARBA00022801"/>
    </source>
</evidence>
<dbReference type="EMBL" id="FMXN01000009">
    <property type="protein sequence ID" value="SDB42110.1"/>
    <property type="molecule type" value="Genomic_DNA"/>
</dbReference>
<evidence type="ECO:0000259" key="17">
    <source>
        <dbReference type="PROSITE" id="PS51198"/>
    </source>
</evidence>
<dbReference type="EC" id="5.6.2.4" evidence="15"/>
<keyword evidence="5 15" id="KW-0378">Hydrolase</keyword>
<dbReference type="GO" id="GO:0016887">
    <property type="term" value="F:ATP hydrolysis activity"/>
    <property type="evidence" value="ECO:0007669"/>
    <property type="project" value="RHEA"/>
</dbReference>
<keyword evidence="4 15" id="KW-0227">DNA damage</keyword>
<dbReference type="HAMAP" id="MF_01485">
    <property type="entry name" value="RecB"/>
    <property type="match status" value="1"/>
</dbReference>
<reference evidence="20" key="1">
    <citation type="submission" date="2016-10" db="EMBL/GenBank/DDBJ databases">
        <authorList>
            <person name="Varghese N."/>
            <person name="Submissions S."/>
        </authorList>
    </citation>
    <scope>NUCLEOTIDE SEQUENCE [LARGE SCALE GENOMIC DNA]</scope>
    <source>
        <strain evidence="20">CGMCC 1.10824</strain>
    </source>
</reference>
<evidence type="ECO:0000256" key="12">
    <source>
        <dbReference type="ARBA" id="ARBA00023235"/>
    </source>
</evidence>
<evidence type="ECO:0000256" key="10">
    <source>
        <dbReference type="ARBA" id="ARBA00023125"/>
    </source>
</evidence>
<dbReference type="NCBIfam" id="TIGR00609">
    <property type="entry name" value="recB"/>
    <property type="match status" value="1"/>
</dbReference>